<reference evidence="1" key="1">
    <citation type="submission" date="2020-05" db="EMBL/GenBank/DDBJ databases">
        <authorList>
            <person name="Chiriac C."/>
            <person name="Salcher M."/>
            <person name="Ghai R."/>
            <person name="Kavagutti S V."/>
        </authorList>
    </citation>
    <scope>NUCLEOTIDE SEQUENCE</scope>
</reference>
<gene>
    <name evidence="1" type="ORF">UFOPK1493_04536</name>
</gene>
<dbReference type="SUPFAM" id="SSF51197">
    <property type="entry name" value="Clavaminate synthase-like"/>
    <property type="match status" value="1"/>
</dbReference>
<dbReference type="InterPro" id="IPR008775">
    <property type="entry name" value="Phytyl_CoA_dOase-like"/>
</dbReference>
<accession>A0A6J6GYE2</accession>
<evidence type="ECO:0000313" key="1">
    <source>
        <dbReference type="EMBL" id="CAB4604104.1"/>
    </source>
</evidence>
<dbReference type="EMBL" id="CAEZSR010000377">
    <property type="protein sequence ID" value="CAB4604104.1"/>
    <property type="molecule type" value="Genomic_DNA"/>
</dbReference>
<proteinExistence type="predicted"/>
<protein>
    <submittedName>
        <fullName evidence="1">Unannotated protein</fullName>
    </submittedName>
</protein>
<organism evidence="1">
    <name type="scientific">freshwater metagenome</name>
    <dbReference type="NCBI Taxonomy" id="449393"/>
    <lineage>
        <taxon>unclassified sequences</taxon>
        <taxon>metagenomes</taxon>
        <taxon>ecological metagenomes</taxon>
    </lineage>
</organism>
<dbReference type="Pfam" id="PF05721">
    <property type="entry name" value="PhyH"/>
    <property type="match status" value="1"/>
</dbReference>
<dbReference type="Gene3D" id="2.60.120.620">
    <property type="entry name" value="q2cbj1_9rhob like domain"/>
    <property type="match status" value="1"/>
</dbReference>
<sequence length="242" mass="26448">MATLTDAERYRFDLQGFLVRRNALAADVVELLGDVCAQLDRPVAGTTVASQRFSGFLAAAPELRWLIDHVAVFDVVRELCGPNVRLDHSYGIQMLPGTTGLGLHGGGTPFDPAQYYVARGNRTHHGLVAVMWALVDHPEGTGFCCIPGSHKAAFSHPHGVDDLVVSVPLKAGDVVVFTEALTHGTLPWRAEHERLALLYKYAPGHLCWSEYTGWGSDVLDRCSPRQRLLLQPPSVGRHQPVV</sequence>
<dbReference type="AlphaFoldDB" id="A0A6J6GYE2"/>
<name>A0A6J6GYE2_9ZZZZ</name>